<comment type="subcellular location">
    <subcellularLocation>
        <location evidence="1">Cytoplasm</location>
        <location evidence="1">Cytoskeleton</location>
        <location evidence="1">Cilium axoneme</location>
    </subcellularLocation>
</comment>
<organism evidence="12 13">
    <name type="scientific">Triplophysa tibetana</name>
    <dbReference type="NCBI Taxonomy" id="1572043"/>
    <lineage>
        <taxon>Eukaryota</taxon>
        <taxon>Metazoa</taxon>
        <taxon>Chordata</taxon>
        <taxon>Craniata</taxon>
        <taxon>Vertebrata</taxon>
        <taxon>Euteleostomi</taxon>
        <taxon>Actinopterygii</taxon>
        <taxon>Neopterygii</taxon>
        <taxon>Teleostei</taxon>
        <taxon>Ostariophysi</taxon>
        <taxon>Cypriniformes</taxon>
        <taxon>Nemacheilidae</taxon>
        <taxon>Triplophysa</taxon>
    </lineage>
</organism>
<evidence type="ECO:0000256" key="3">
    <source>
        <dbReference type="ARBA" id="ARBA00022490"/>
    </source>
</evidence>
<evidence type="ECO:0000256" key="7">
    <source>
        <dbReference type="PIRSR" id="PIRSR036503-50"/>
    </source>
</evidence>
<dbReference type="AlphaFoldDB" id="A0A5A9NVT5"/>
<protein>
    <recommendedName>
        <fullName evidence="6">Nucleoside diphosphate kinase homolog 7</fullName>
        <shortName evidence="6">NDK 7</shortName>
    </recommendedName>
</protein>
<dbReference type="InterPro" id="IPR006602">
    <property type="entry name" value="DM10_dom"/>
</dbReference>
<dbReference type="InterPro" id="IPR023005">
    <property type="entry name" value="Nucleoside_diP_kinase_AS"/>
</dbReference>
<dbReference type="GO" id="GO:0005879">
    <property type="term" value="C:axonemal microtubule"/>
    <property type="evidence" value="ECO:0007669"/>
    <property type="project" value="TreeGrafter"/>
</dbReference>
<evidence type="ECO:0000259" key="11">
    <source>
        <dbReference type="PROSITE" id="PS51336"/>
    </source>
</evidence>
<dbReference type="PRINTS" id="PR01243">
    <property type="entry name" value="NUCDPKINASE"/>
</dbReference>
<dbReference type="SMART" id="SM00562">
    <property type="entry name" value="NDK"/>
    <property type="match status" value="2"/>
</dbReference>
<keyword evidence="5" id="KW-0966">Cell projection</keyword>
<evidence type="ECO:0000256" key="9">
    <source>
        <dbReference type="RuleBase" id="RU004011"/>
    </source>
</evidence>
<dbReference type="InterPro" id="IPR011410">
    <property type="entry name" value="NDPK7"/>
</dbReference>
<dbReference type="GO" id="GO:0006241">
    <property type="term" value="P:CTP biosynthetic process"/>
    <property type="evidence" value="ECO:0007669"/>
    <property type="project" value="UniProtKB-UniRule"/>
</dbReference>
<dbReference type="GO" id="GO:0005813">
    <property type="term" value="C:centrosome"/>
    <property type="evidence" value="ECO:0007669"/>
    <property type="project" value="TreeGrafter"/>
</dbReference>
<dbReference type="PROSITE" id="PS51374">
    <property type="entry name" value="NDPK_LIKE"/>
    <property type="match status" value="2"/>
</dbReference>
<keyword evidence="10" id="KW-0067">ATP-binding</keyword>
<dbReference type="Pfam" id="PF00334">
    <property type="entry name" value="NDK"/>
    <property type="match status" value="2"/>
</dbReference>
<dbReference type="InterPro" id="IPR057579">
    <property type="entry name" value="DM10_NDK7"/>
</dbReference>
<name>A0A5A9NVT5_9TELE</name>
<dbReference type="PIRSF" id="PIRSF036503">
    <property type="entry name" value="NDK7"/>
    <property type="match status" value="1"/>
</dbReference>
<accession>A0A5A9NVT5</accession>
<comment type="caution">
    <text evidence="12">The sequence shown here is derived from an EMBL/GenBank/DDBJ whole genome shotgun (WGS) entry which is preliminary data.</text>
</comment>
<dbReference type="Gene3D" id="3.30.70.141">
    <property type="entry name" value="Nucleoside diphosphate kinase-like domain"/>
    <property type="match status" value="2"/>
</dbReference>
<evidence type="ECO:0000256" key="2">
    <source>
        <dbReference type="ARBA" id="ARBA00008142"/>
    </source>
</evidence>
<keyword evidence="13" id="KW-1185">Reference proteome</keyword>
<dbReference type="InterPro" id="IPR034907">
    <property type="entry name" value="NDK-like_dom"/>
</dbReference>
<feature type="domain" description="DM10" evidence="11">
    <location>
        <begin position="11"/>
        <end position="99"/>
    </location>
</feature>
<dbReference type="InterPro" id="IPR036850">
    <property type="entry name" value="NDK-like_dom_sf"/>
</dbReference>
<keyword evidence="6 10" id="KW-0808">Transferase</keyword>
<comment type="catalytic activity">
    <reaction evidence="10">
        <text>a 2'-deoxyribonucleoside 5'-diphosphate + ATP = a 2'-deoxyribonucleoside 5'-triphosphate + ADP</text>
        <dbReference type="Rhea" id="RHEA:44640"/>
        <dbReference type="ChEBI" id="CHEBI:30616"/>
        <dbReference type="ChEBI" id="CHEBI:61560"/>
        <dbReference type="ChEBI" id="CHEBI:73316"/>
        <dbReference type="ChEBI" id="CHEBI:456216"/>
        <dbReference type="EC" id="2.7.4.6"/>
    </reaction>
</comment>
<feature type="active site" description="Pros-phosphohistidine intermediate" evidence="7">
    <location>
        <position position="197"/>
    </location>
</feature>
<dbReference type="Gene3D" id="2.30.29.170">
    <property type="match status" value="1"/>
</dbReference>
<dbReference type="InterPro" id="IPR037993">
    <property type="entry name" value="NDPk7B"/>
</dbReference>
<dbReference type="GO" id="GO:0008408">
    <property type="term" value="F:3'-5' exonuclease activity"/>
    <property type="evidence" value="ECO:0007669"/>
    <property type="project" value="UniProtKB-UniRule"/>
</dbReference>
<dbReference type="PROSITE" id="PS51336">
    <property type="entry name" value="DM10"/>
    <property type="match status" value="1"/>
</dbReference>
<dbReference type="PROSITE" id="PS00469">
    <property type="entry name" value="NDPK"/>
    <property type="match status" value="1"/>
</dbReference>
<dbReference type="PANTHER" id="PTHR43109">
    <property type="entry name" value="NUCLEOSIDE DIPHOSPHATE KINASE 7"/>
    <property type="match status" value="1"/>
</dbReference>
<dbReference type="SUPFAM" id="SSF54919">
    <property type="entry name" value="Nucleoside diphosphate kinase, NDK"/>
    <property type="match status" value="2"/>
</dbReference>
<evidence type="ECO:0000313" key="12">
    <source>
        <dbReference type="EMBL" id="KAA0712889.1"/>
    </source>
</evidence>
<keyword evidence="4" id="KW-0206">Cytoskeleton</keyword>
<evidence type="ECO:0000256" key="6">
    <source>
        <dbReference type="PIRNR" id="PIRNR036503"/>
    </source>
</evidence>
<gene>
    <name evidence="12" type="ORF">E1301_Tti005046</name>
</gene>
<dbReference type="FunFam" id="2.30.29.170:FF:000005">
    <property type="entry name" value="Nucleoside diphosphate kinase 7"/>
    <property type="match status" value="1"/>
</dbReference>
<dbReference type="GO" id="GO:0006228">
    <property type="term" value="P:UTP biosynthetic process"/>
    <property type="evidence" value="ECO:0007669"/>
    <property type="project" value="UniProtKB-UniRule"/>
</dbReference>
<proteinExistence type="inferred from homology"/>
<dbReference type="CDD" id="cd04412">
    <property type="entry name" value="NDPk7B"/>
    <property type="match status" value="1"/>
</dbReference>
<dbReference type="PANTHER" id="PTHR43109:SF2">
    <property type="entry name" value="NUCLEOSIDE DIPHOSPHATE KINASE 7"/>
    <property type="match status" value="1"/>
</dbReference>
<dbReference type="EMBL" id="SOYY01000013">
    <property type="protein sequence ID" value="KAA0712889.1"/>
    <property type="molecule type" value="Genomic_DNA"/>
</dbReference>
<keyword evidence="6" id="KW-0539">Nucleus</keyword>
<dbReference type="SMART" id="SM00676">
    <property type="entry name" value="DM10"/>
    <property type="match status" value="1"/>
</dbReference>
<comment type="similarity">
    <text evidence="2 6 8 9">Belongs to the NDK family.</text>
</comment>
<comment type="caution">
    <text evidence="8">Lacks conserved residue(s) required for the propagation of feature annotation.</text>
</comment>
<evidence type="ECO:0000313" key="13">
    <source>
        <dbReference type="Proteomes" id="UP000324632"/>
    </source>
</evidence>
<evidence type="ECO:0000256" key="1">
    <source>
        <dbReference type="ARBA" id="ARBA00004430"/>
    </source>
</evidence>
<keyword evidence="10" id="KW-0547">Nucleotide-binding</keyword>
<reference evidence="12 13" key="1">
    <citation type="journal article" date="2019" name="Mol. Ecol. Resour.">
        <title>Chromosome-level genome assembly of Triplophysa tibetana, a fish adapted to the harsh high-altitude environment of the Tibetan Plateau.</title>
        <authorList>
            <person name="Yang X."/>
            <person name="Liu H."/>
            <person name="Ma Z."/>
            <person name="Zou Y."/>
            <person name="Zou M."/>
            <person name="Mao Y."/>
            <person name="Li X."/>
            <person name="Wang H."/>
            <person name="Chen T."/>
            <person name="Wang W."/>
            <person name="Yang R."/>
        </authorList>
    </citation>
    <scope>NUCLEOTIDE SEQUENCE [LARGE SCALE GENOMIC DNA]</scope>
    <source>
        <strain evidence="12">TTIB1903HZAU</strain>
        <tissue evidence="12">Muscle</tissue>
    </source>
</reference>
<dbReference type="InterPro" id="IPR001564">
    <property type="entry name" value="Nucleoside_diP_kinase"/>
</dbReference>
<dbReference type="FunFam" id="3.30.70.141:FF:000004">
    <property type="entry name" value="Nucleoside diphosphate kinase 7"/>
    <property type="match status" value="1"/>
</dbReference>
<evidence type="ECO:0000256" key="10">
    <source>
        <dbReference type="RuleBase" id="RU004013"/>
    </source>
</evidence>
<dbReference type="Pfam" id="PF25364">
    <property type="entry name" value="PH_NDK7_N"/>
    <property type="match status" value="1"/>
</dbReference>
<evidence type="ECO:0000256" key="4">
    <source>
        <dbReference type="ARBA" id="ARBA00023212"/>
    </source>
</evidence>
<keyword evidence="3" id="KW-0963">Cytoplasm</keyword>
<dbReference type="GO" id="GO:0006183">
    <property type="term" value="P:GTP biosynthetic process"/>
    <property type="evidence" value="ECO:0007669"/>
    <property type="project" value="UniProtKB-UniRule"/>
</dbReference>
<dbReference type="Proteomes" id="UP000324632">
    <property type="component" value="Chromosome 13"/>
</dbReference>
<dbReference type="GO" id="GO:0004550">
    <property type="term" value="F:nucleoside diphosphate kinase activity"/>
    <property type="evidence" value="ECO:0007669"/>
    <property type="project" value="UniProtKB-EC"/>
</dbReference>
<evidence type="ECO:0000256" key="8">
    <source>
        <dbReference type="PROSITE-ProRule" id="PRU00706"/>
    </source>
</evidence>
<keyword evidence="6" id="KW-0378">Hydrolase</keyword>
<keyword evidence="6 10" id="KW-0418">Kinase</keyword>
<evidence type="ECO:0000256" key="5">
    <source>
        <dbReference type="ARBA" id="ARBA00023273"/>
    </source>
</evidence>
<dbReference type="GO" id="GO:0005524">
    <property type="term" value="F:ATP binding"/>
    <property type="evidence" value="ECO:0007669"/>
    <property type="project" value="UniProtKB-UniRule"/>
</dbReference>
<sequence length="367" mass="41032">MCSHNVEEQLQEERFAFLAEWYDPSAALLRRYQLLYYPKDGSVEMFDVKNQRTFLRRTKYEDLHPEDLFVGNRVNVFSRQLNLIGYGDQYTANKMGSKKERTLAMIKPDAVTKVGDIIQMIYDANLIVTKVKMTKLTCNLVQFVSSGPVIAMELMGDEAVMVWRKVLGPTDSGVARKDAAYSLRAQFGTDGTKNAGHGSDSLASAARELEFFFPSTAGHGPSNTARYSDCTCCIIKPHAISEALTGKILKSITENGFEITALQMFNVDRANAEEFLEVYKGVVAEYTNMVDELCSGPCMALEIHAADAPKAFREFCGPADPEIARHLRPNTLRALYGRNKVQNGLHCTDLPEDGILEVQYFFKILDG</sequence>